<dbReference type="InterPro" id="IPR050272">
    <property type="entry name" value="Isochorismatase-like_hydrls"/>
</dbReference>
<dbReference type="CDD" id="cd00431">
    <property type="entry name" value="cysteine_hydrolases"/>
    <property type="match status" value="1"/>
</dbReference>
<reference evidence="3" key="1">
    <citation type="submission" date="2022-10" db="EMBL/GenBank/DDBJ databases">
        <title>The complete genomes of actinobacterial strains from the NBC collection.</title>
        <authorList>
            <person name="Joergensen T.S."/>
            <person name="Alvarez Arevalo M."/>
            <person name="Sterndorff E.B."/>
            <person name="Faurdal D."/>
            <person name="Vuksanovic O."/>
            <person name="Mourched A.-S."/>
            <person name="Charusanti P."/>
            <person name="Shaw S."/>
            <person name="Blin K."/>
            <person name="Weber T."/>
        </authorList>
    </citation>
    <scope>NUCLEOTIDE SEQUENCE</scope>
    <source>
        <strain evidence="3">NBC_00008</strain>
    </source>
</reference>
<dbReference type="Gene3D" id="3.40.50.850">
    <property type="entry name" value="Isochorismatase-like"/>
    <property type="match status" value="1"/>
</dbReference>
<sequence>MPVTRIDERTALVVVDLQNAVRAFPYTDPITGVVAHAAALARAFRARGLPVVLTKVDARGGTFGRADAPASLARRQEALPADWNELMAELEAADGDLVVVKRTWGAFTGTPLAGFLAEREVTQVVLCGVATAFGVESTARHASELGLNVTLATDAMTDMDAAAQDNSVQRVFPRLGECGSTQDILDHLGGVRYP</sequence>
<proteinExistence type="predicted"/>
<dbReference type="GO" id="GO:0016787">
    <property type="term" value="F:hydrolase activity"/>
    <property type="evidence" value="ECO:0007669"/>
    <property type="project" value="UniProtKB-KW"/>
</dbReference>
<dbReference type="Pfam" id="PF00857">
    <property type="entry name" value="Isochorismatase"/>
    <property type="match status" value="1"/>
</dbReference>
<dbReference type="InterPro" id="IPR000868">
    <property type="entry name" value="Isochorismatase-like_dom"/>
</dbReference>
<evidence type="ECO:0000259" key="2">
    <source>
        <dbReference type="Pfam" id="PF00857"/>
    </source>
</evidence>
<dbReference type="PANTHER" id="PTHR43540">
    <property type="entry name" value="PEROXYUREIDOACRYLATE/UREIDOACRYLATE AMIDOHYDROLASE-RELATED"/>
    <property type="match status" value="1"/>
</dbReference>
<evidence type="ECO:0000313" key="3">
    <source>
        <dbReference type="EMBL" id="WTW68129.1"/>
    </source>
</evidence>
<organism evidence="3">
    <name type="scientific">Streptomyces sp. NBC_00008</name>
    <dbReference type="NCBI Taxonomy" id="2903610"/>
    <lineage>
        <taxon>Bacteria</taxon>
        <taxon>Bacillati</taxon>
        <taxon>Actinomycetota</taxon>
        <taxon>Actinomycetes</taxon>
        <taxon>Kitasatosporales</taxon>
        <taxon>Streptomycetaceae</taxon>
        <taxon>Streptomyces</taxon>
    </lineage>
</organism>
<protein>
    <submittedName>
        <fullName evidence="3">Isochorismatase family protein</fullName>
    </submittedName>
</protein>
<accession>A0AAU2VL96</accession>
<keyword evidence="1" id="KW-0378">Hydrolase</keyword>
<dbReference type="SUPFAM" id="SSF52499">
    <property type="entry name" value="Isochorismatase-like hydrolases"/>
    <property type="match status" value="1"/>
</dbReference>
<name>A0AAU2VL96_9ACTN</name>
<gene>
    <name evidence="3" type="ORF">OG398_07545</name>
</gene>
<feature type="domain" description="Isochorismatase-like" evidence="2">
    <location>
        <begin position="10"/>
        <end position="183"/>
    </location>
</feature>
<dbReference type="PANTHER" id="PTHR43540:SF7">
    <property type="entry name" value="ISOCHORISMATASE FAMILY PROTEIN YECD"/>
    <property type="match status" value="1"/>
</dbReference>
<dbReference type="EMBL" id="CP108313">
    <property type="protein sequence ID" value="WTW68129.1"/>
    <property type="molecule type" value="Genomic_DNA"/>
</dbReference>
<dbReference type="InterPro" id="IPR036380">
    <property type="entry name" value="Isochorismatase-like_sf"/>
</dbReference>
<dbReference type="AlphaFoldDB" id="A0AAU2VL96"/>
<evidence type="ECO:0000256" key="1">
    <source>
        <dbReference type="ARBA" id="ARBA00022801"/>
    </source>
</evidence>